<evidence type="ECO:0000259" key="6">
    <source>
        <dbReference type="PROSITE" id="PS51462"/>
    </source>
</evidence>
<evidence type="ECO:0000256" key="3">
    <source>
        <dbReference type="ARBA" id="ARBA00022801"/>
    </source>
</evidence>
<feature type="domain" description="Nudix hydrolase" evidence="6">
    <location>
        <begin position="2"/>
        <end position="135"/>
    </location>
</feature>
<evidence type="ECO:0000256" key="2">
    <source>
        <dbReference type="ARBA" id="ARBA00005582"/>
    </source>
</evidence>
<accession>A0A3M9MKY8</accession>
<dbReference type="Pfam" id="PF00293">
    <property type="entry name" value="NUDIX"/>
    <property type="match status" value="1"/>
</dbReference>
<comment type="similarity">
    <text evidence="2 5">Belongs to the Nudix hydrolase family.</text>
</comment>
<dbReference type="InterPro" id="IPR000086">
    <property type="entry name" value="NUDIX_hydrolase_dom"/>
</dbReference>
<dbReference type="InterPro" id="IPR020084">
    <property type="entry name" value="NUDIX_hydrolase_CS"/>
</dbReference>
<name>A0A3M9MKY8_9MICO</name>
<dbReference type="GO" id="GO:0016787">
    <property type="term" value="F:hydrolase activity"/>
    <property type="evidence" value="ECO:0007669"/>
    <property type="project" value="UniProtKB-KW"/>
</dbReference>
<dbReference type="PROSITE" id="PS51462">
    <property type="entry name" value="NUDIX"/>
    <property type="match status" value="1"/>
</dbReference>
<keyword evidence="4" id="KW-0460">Magnesium</keyword>
<evidence type="ECO:0000256" key="4">
    <source>
        <dbReference type="ARBA" id="ARBA00022842"/>
    </source>
</evidence>
<reference evidence="7 8" key="1">
    <citation type="submission" date="2018-11" db="EMBL/GenBank/DDBJ databases">
        <title>Draft genome of Simplicispira Flexivirga sp. BO-16.</title>
        <authorList>
            <person name="Im W.T."/>
        </authorList>
    </citation>
    <scope>NUCLEOTIDE SEQUENCE [LARGE SCALE GENOMIC DNA]</scope>
    <source>
        <strain evidence="7 8">BO-16</strain>
    </source>
</reference>
<comment type="cofactor">
    <cofactor evidence="1">
        <name>Mg(2+)</name>
        <dbReference type="ChEBI" id="CHEBI:18420"/>
    </cofactor>
</comment>
<dbReference type="PROSITE" id="PS00893">
    <property type="entry name" value="NUDIX_BOX"/>
    <property type="match status" value="1"/>
</dbReference>
<keyword evidence="8" id="KW-1185">Reference proteome</keyword>
<dbReference type="EMBL" id="RJJQ01000001">
    <property type="protein sequence ID" value="RNI25338.1"/>
    <property type="molecule type" value="Genomic_DNA"/>
</dbReference>
<dbReference type="PANTHER" id="PTHR43046">
    <property type="entry name" value="GDP-MANNOSE MANNOSYL HYDROLASE"/>
    <property type="match status" value="1"/>
</dbReference>
<gene>
    <name evidence="7" type="ORF">EFY87_01525</name>
</gene>
<dbReference type="InterPro" id="IPR020476">
    <property type="entry name" value="Nudix_hydrolase"/>
</dbReference>
<dbReference type="InterPro" id="IPR015797">
    <property type="entry name" value="NUDIX_hydrolase-like_dom_sf"/>
</dbReference>
<protein>
    <submittedName>
        <fullName evidence="7">NUDIX hydrolase</fullName>
    </submittedName>
</protein>
<dbReference type="RefSeq" id="WP_123269529.1">
    <property type="nucleotide sequence ID" value="NZ_RJJQ01000001.1"/>
</dbReference>
<dbReference type="AlphaFoldDB" id="A0A3M9MKY8"/>
<sequence length="167" mass="17978">MANRRYASVVAFEADSVALVRESYPAWGGSFWSVPSGGVEEDETPAEGAARELAEETGLTVDPAHLVLVSTSRNRLDDAMSEAWNYVGRAGARTLQADDPDGIIEATAWFTRDAAIQELTQLPYAPLREPALALLSAPDSLRSRSVAVVHWEFENGSLVGSTTRSPS</sequence>
<dbReference type="PRINTS" id="PR00502">
    <property type="entry name" value="NUDIXFAMILY"/>
</dbReference>
<dbReference type="OrthoDB" id="9801098at2"/>
<dbReference type="Proteomes" id="UP000271678">
    <property type="component" value="Unassembled WGS sequence"/>
</dbReference>
<evidence type="ECO:0000313" key="7">
    <source>
        <dbReference type="EMBL" id="RNI25338.1"/>
    </source>
</evidence>
<comment type="caution">
    <text evidence="7">The sequence shown here is derived from an EMBL/GenBank/DDBJ whole genome shotgun (WGS) entry which is preliminary data.</text>
</comment>
<dbReference type="CDD" id="cd02883">
    <property type="entry name" value="NUDIX_Hydrolase"/>
    <property type="match status" value="1"/>
</dbReference>
<proteinExistence type="inferred from homology"/>
<dbReference type="SUPFAM" id="SSF55811">
    <property type="entry name" value="Nudix"/>
    <property type="match status" value="1"/>
</dbReference>
<evidence type="ECO:0000256" key="5">
    <source>
        <dbReference type="RuleBase" id="RU003476"/>
    </source>
</evidence>
<dbReference type="PANTHER" id="PTHR43046:SF12">
    <property type="entry name" value="GDP-MANNOSE MANNOSYL HYDROLASE"/>
    <property type="match status" value="1"/>
</dbReference>
<keyword evidence="3 5" id="KW-0378">Hydrolase</keyword>
<dbReference type="Gene3D" id="3.90.79.10">
    <property type="entry name" value="Nucleoside Triphosphate Pyrophosphohydrolase"/>
    <property type="match status" value="1"/>
</dbReference>
<evidence type="ECO:0000256" key="1">
    <source>
        <dbReference type="ARBA" id="ARBA00001946"/>
    </source>
</evidence>
<evidence type="ECO:0000313" key="8">
    <source>
        <dbReference type="Proteomes" id="UP000271678"/>
    </source>
</evidence>
<organism evidence="7 8">
    <name type="scientific">Flexivirga caeni</name>
    <dbReference type="NCBI Taxonomy" id="2294115"/>
    <lineage>
        <taxon>Bacteria</taxon>
        <taxon>Bacillati</taxon>
        <taxon>Actinomycetota</taxon>
        <taxon>Actinomycetes</taxon>
        <taxon>Micrococcales</taxon>
        <taxon>Dermacoccaceae</taxon>
        <taxon>Flexivirga</taxon>
    </lineage>
</organism>